<dbReference type="AlphaFoldDB" id="A0A3S0Z8L6"/>
<gene>
    <name evidence="4" type="ORF">EJP67_29220</name>
</gene>
<feature type="repeat" description="ANK" evidence="3">
    <location>
        <begin position="121"/>
        <end position="153"/>
    </location>
</feature>
<dbReference type="SUPFAM" id="SSF48403">
    <property type="entry name" value="Ankyrin repeat"/>
    <property type="match status" value="1"/>
</dbReference>
<comment type="caution">
    <text evidence="4">The sequence shown here is derived from an EMBL/GenBank/DDBJ whole genome shotgun (WGS) entry which is preliminary data.</text>
</comment>
<evidence type="ECO:0000256" key="2">
    <source>
        <dbReference type="ARBA" id="ARBA00023043"/>
    </source>
</evidence>
<accession>A0A3S0Z8L6</accession>
<feature type="repeat" description="ANK" evidence="3">
    <location>
        <begin position="54"/>
        <end position="86"/>
    </location>
</feature>
<dbReference type="OrthoDB" id="671583at2"/>
<dbReference type="PROSITE" id="PS50088">
    <property type="entry name" value="ANK_REPEAT"/>
    <property type="match status" value="3"/>
</dbReference>
<organism evidence="4 5">
    <name type="scientific">Variovorax guangxiensis</name>
    <dbReference type="NCBI Taxonomy" id="1775474"/>
    <lineage>
        <taxon>Bacteria</taxon>
        <taxon>Pseudomonadati</taxon>
        <taxon>Pseudomonadota</taxon>
        <taxon>Betaproteobacteria</taxon>
        <taxon>Burkholderiales</taxon>
        <taxon>Comamonadaceae</taxon>
        <taxon>Variovorax</taxon>
    </lineage>
</organism>
<evidence type="ECO:0000256" key="3">
    <source>
        <dbReference type="PROSITE-ProRule" id="PRU00023"/>
    </source>
</evidence>
<dbReference type="PANTHER" id="PTHR24136:SF15">
    <property type="entry name" value="ANK_REP_REGION DOMAIN-CONTAINING PROTEIN"/>
    <property type="match status" value="1"/>
</dbReference>
<reference evidence="4 5" key="1">
    <citation type="submission" date="2018-12" db="EMBL/GenBank/DDBJ databases">
        <title>The genome sequences of Variovorax guangxiensis DSM 27352.</title>
        <authorList>
            <person name="Gao J."/>
            <person name="Sun J."/>
        </authorList>
    </citation>
    <scope>NUCLEOTIDE SEQUENCE [LARGE SCALE GENOMIC DNA]</scope>
    <source>
        <strain evidence="4 5">DSM 27352</strain>
    </source>
</reference>
<dbReference type="GO" id="GO:0016567">
    <property type="term" value="P:protein ubiquitination"/>
    <property type="evidence" value="ECO:0007669"/>
    <property type="project" value="TreeGrafter"/>
</dbReference>
<proteinExistence type="predicted"/>
<dbReference type="RefSeq" id="WP_126025232.1">
    <property type="nucleotide sequence ID" value="NZ_RXFT01000018.1"/>
</dbReference>
<protein>
    <submittedName>
        <fullName evidence="4">Ankyrin repeat domain-containing protein</fullName>
    </submittedName>
</protein>
<dbReference type="GO" id="GO:0045732">
    <property type="term" value="P:positive regulation of protein catabolic process"/>
    <property type="evidence" value="ECO:0007669"/>
    <property type="project" value="TreeGrafter"/>
</dbReference>
<evidence type="ECO:0000313" key="4">
    <source>
        <dbReference type="EMBL" id="RUR71143.1"/>
    </source>
</evidence>
<dbReference type="InterPro" id="IPR036770">
    <property type="entry name" value="Ankyrin_rpt-contain_sf"/>
</dbReference>
<dbReference type="InterPro" id="IPR002110">
    <property type="entry name" value="Ankyrin_rpt"/>
</dbReference>
<dbReference type="SMART" id="SM00248">
    <property type="entry name" value="ANK"/>
    <property type="match status" value="3"/>
</dbReference>
<dbReference type="EMBL" id="RXFT01000018">
    <property type="protein sequence ID" value="RUR71143.1"/>
    <property type="molecule type" value="Genomic_DNA"/>
</dbReference>
<dbReference type="PANTHER" id="PTHR24136">
    <property type="entry name" value="SOWAH (DROSOPHILA) HOMOLOG"/>
    <property type="match status" value="1"/>
</dbReference>
<evidence type="ECO:0000313" key="5">
    <source>
        <dbReference type="Proteomes" id="UP000281118"/>
    </source>
</evidence>
<dbReference type="InterPro" id="IPR051573">
    <property type="entry name" value="Ankyrin-SOCS_box_domain"/>
</dbReference>
<dbReference type="Gene3D" id="1.25.40.20">
    <property type="entry name" value="Ankyrin repeat-containing domain"/>
    <property type="match status" value="1"/>
</dbReference>
<keyword evidence="1" id="KW-0677">Repeat</keyword>
<name>A0A3S0Z8L6_9BURK</name>
<keyword evidence="2 3" id="KW-0040">ANK repeat</keyword>
<dbReference type="PROSITE" id="PS51257">
    <property type="entry name" value="PROKAR_LIPOPROTEIN"/>
    <property type="match status" value="1"/>
</dbReference>
<evidence type="ECO:0000256" key="1">
    <source>
        <dbReference type="ARBA" id="ARBA00022737"/>
    </source>
</evidence>
<sequence>MKHPKSQHSAQQFVRVLTAGVLTIAACNTLAAEPLKKPAAAECKKLAPSAKDIGGDTNFSRAVASQKIDLVKKMLACGANVNLKTDEGWYPIHTAAYDGTAELIDLLAKQGANINAKGDFQGWTPLHMAVEGRNLDGVKTLLALGAKRDIKDASGKTAYENATSSSDRKDIAELLK</sequence>
<dbReference type="Pfam" id="PF12796">
    <property type="entry name" value="Ank_2"/>
    <property type="match status" value="1"/>
</dbReference>
<feature type="repeat" description="ANK" evidence="3">
    <location>
        <begin position="87"/>
        <end position="119"/>
    </location>
</feature>
<dbReference type="Proteomes" id="UP000281118">
    <property type="component" value="Unassembled WGS sequence"/>
</dbReference>
<dbReference type="PROSITE" id="PS50297">
    <property type="entry name" value="ANK_REP_REGION"/>
    <property type="match status" value="2"/>
</dbReference>